<evidence type="ECO:0000313" key="2">
    <source>
        <dbReference type="Proteomes" id="UP001162501"/>
    </source>
</evidence>
<protein>
    <submittedName>
        <fullName evidence="1">Uncharacterized protein</fullName>
    </submittedName>
</protein>
<dbReference type="EMBL" id="OX596089">
    <property type="protein sequence ID" value="CAI9710544.1"/>
    <property type="molecule type" value="Genomic_DNA"/>
</dbReference>
<organism evidence="1 2">
    <name type="scientific">Rangifer tarandus platyrhynchus</name>
    <name type="common">Svalbard reindeer</name>
    <dbReference type="NCBI Taxonomy" id="3082113"/>
    <lineage>
        <taxon>Eukaryota</taxon>
        <taxon>Metazoa</taxon>
        <taxon>Chordata</taxon>
        <taxon>Craniata</taxon>
        <taxon>Vertebrata</taxon>
        <taxon>Euteleostomi</taxon>
        <taxon>Mammalia</taxon>
        <taxon>Eutheria</taxon>
        <taxon>Laurasiatheria</taxon>
        <taxon>Artiodactyla</taxon>
        <taxon>Ruminantia</taxon>
        <taxon>Pecora</taxon>
        <taxon>Cervidae</taxon>
        <taxon>Odocoileinae</taxon>
        <taxon>Rangifer</taxon>
    </lineage>
</organism>
<evidence type="ECO:0000313" key="1">
    <source>
        <dbReference type="EMBL" id="CAI9710544.1"/>
    </source>
</evidence>
<accession>A0ACB0FCV0</accession>
<name>A0ACB0FCV0_RANTA</name>
<sequence length="124" mass="13190">MFPPPDSHERALPTASPSQNCLAAHLVVRGGSGPDRNPPEQKTHPPPDSPLARALPGKALFKGRGGTASTLRDGVTSDAVGGALSDPQTPGSLPWKLRQDLLDTRLERLLLLSRFSRVRLCATP</sequence>
<gene>
    <name evidence="1" type="ORF">MRATA1EN3_LOCUS21757</name>
</gene>
<dbReference type="Proteomes" id="UP001162501">
    <property type="component" value="Chromosome 5"/>
</dbReference>
<proteinExistence type="predicted"/>
<reference evidence="1" key="1">
    <citation type="submission" date="2023-05" db="EMBL/GenBank/DDBJ databases">
        <authorList>
            <consortium name="ELIXIR-Norway"/>
        </authorList>
    </citation>
    <scope>NUCLEOTIDE SEQUENCE</scope>
</reference>